<keyword evidence="4" id="KW-0347">Helicase</keyword>
<dbReference type="PANTHER" id="PTHR43788">
    <property type="entry name" value="DNA2/NAM7 HELICASE FAMILY MEMBER"/>
    <property type="match status" value="1"/>
</dbReference>
<reference evidence="7 8" key="1">
    <citation type="submission" date="2019-08" db="EMBL/GenBank/DDBJ databases">
        <title>Actinomadura sp. nov. CYP1-5 isolated from mountain soil.</title>
        <authorList>
            <person name="Songsumanus A."/>
            <person name="Kuncharoen N."/>
            <person name="Kudo T."/>
            <person name="Yuki M."/>
            <person name="Igarashi Y."/>
            <person name="Tanasupawat S."/>
        </authorList>
    </citation>
    <scope>NUCLEOTIDE SEQUENCE [LARGE SCALE GENOMIC DNA]</scope>
    <source>
        <strain evidence="7 8">GKU157</strain>
    </source>
</reference>
<dbReference type="Gene3D" id="3.40.50.300">
    <property type="entry name" value="P-loop containing nucleotide triphosphate hydrolases"/>
    <property type="match status" value="2"/>
</dbReference>
<dbReference type="PANTHER" id="PTHR43788:SF8">
    <property type="entry name" value="DNA-BINDING PROTEIN SMUBP-2"/>
    <property type="match status" value="1"/>
</dbReference>
<feature type="domain" description="Protein kinase" evidence="6">
    <location>
        <begin position="13"/>
        <end position="354"/>
    </location>
</feature>
<dbReference type="PROSITE" id="PS50011">
    <property type="entry name" value="PROTEIN_KINASE_DOM"/>
    <property type="match status" value="1"/>
</dbReference>
<evidence type="ECO:0000256" key="2">
    <source>
        <dbReference type="ARBA" id="ARBA00022741"/>
    </source>
</evidence>
<dbReference type="SUPFAM" id="SSF52540">
    <property type="entry name" value="P-loop containing nucleoside triphosphate hydrolases"/>
    <property type="match status" value="1"/>
</dbReference>
<proteinExistence type="inferred from homology"/>
<dbReference type="GO" id="GO:0004672">
    <property type="term" value="F:protein kinase activity"/>
    <property type="evidence" value="ECO:0007669"/>
    <property type="project" value="InterPro"/>
</dbReference>
<evidence type="ECO:0000256" key="5">
    <source>
        <dbReference type="ARBA" id="ARBA00022840"/>
    </source>
</evidence>
<organism evidence="7 8">
    <name type="scientific">Actinomadura syzygii</name>
    <dbReference type="NCBI Taxonomy" id="1427538"/>
    <lineage>
        <taxon>Bacteria</taxon>
        <taxon>Bacillati</taxon>
        <taxon>Actinomycetota</taxon>
        <taxon>Actinomycetes</taxon>
        <taxon>Streptosporangiales</taxon>
        <taxon>Thermomonosporaceae</taxon>
        <taxon>Actinomadura</taxon>
    </lineage>
</organism>
<evidence type="ECO:0000256" key="1">
    <source>
        <dbReference type="ARBA" id="ARBA00007913"/>
    </source>
</evidence>
<dbReference type="EMBL" id="VSFF01000006">
    <property type="protein sequence ID" value="TYC14336.1"/>
    <property type="molecule type" value="Genomic_DNA"/>
</dbReference>
<dbReference type="SUPFAM" id="SSF56112">
    <property type="entry name" value="Protein kinase-like (PK-like)"/>
    <property type="match status" value="1"/>
</dbReference>
<dbReference type="InterPro" id="IPR000719">
    <property type="entry name" value="Prot_kinase_dom"/>
</dbReference>
<dbReference type="CDD" id="cd18808">
    <property type="entry name" value="SF1_C_Upf1"/>
    <property type="match status" value="1"/>
</dbReference>
<dbReference type="InterPro" id="IPR011009">
    <property type="entry name" value="Kinase-like_dom_sf"/>
</dbReference>
<keyword evidence="2" id="KW-0547">Nucleotide-binding</keyword>
<evidence type="ECO:0000256" key="4">
    <source>
        <dbReference type="ARBA" id="ARBA00022806"/>
    </source>
</evidence>
<evidence type="ECO:0000256" key="3">
    <source>
        <dbReference type="ARBA" id="ARBA00022801"/>
    </source>
</evidence>
<name>A0A5D0U9F2_9ACTN</name>
<sequence>MAKIDDEPSGIDPQEIDRLVMHFFGAATVGRESYRPAGGKPIEAAREEIIKGTLYRYGLVDGSSRPVILQIYCGVSKIGGDFWNQEVRVLMRAAALRHPALPTILGGGYKEPEATTPIAPGVDGFAYVVTKGAIHNLAMPELRKALRVERMLAVRQFYILADGLAQLHSLGIVHRNLWAGTVEVDHDPETNTPRFRLSRFEMSRMVADMLRATPSNQSAAEERTRRIIKLQDPRALTYCPPERLRYLFAGENAGNADVGDTRSDVFGLGMLVYEWFADDLPSAITGPPGDAAPEEIIKAVTEIHDGLRGRLASGGDLAKTLPDQLRELLGDMLNPLPHLRPEAGEVVTKLNECFEQLTNSLAGPQSDKPYLIAFIPHEYQRPMWSGWLGENPNSAEGREKLAAFIERDLRGATLIYAPHGAEPYIRAGQAKAQRESRQMLKGQTHAWFCRPFKAWNPIGSAHGPGLDDVLIITFAVPLESLHGKSADRAVARAHADRAIPQVKAVAYDIDPQELAECRTGRPKWSTLIDALTPPLAGEPEELLFEQALDWLLRYQGIELRAREYPYEVAEQGATTATLRLDHARDDRRRHSDGLTRRFYGQLRPSFGDFFARMVNDEAANEIDVIADNDGQPDHGHRLGKVSVTEQHGDDAIIVRHASSGLELPAKGWLRPAGDGGSHVSLRRQTDARWELLDNKVLLSQLRRPSTIRGLPGRWKDAVADIEPTTFDADDVVLDLLVCEPFSAVQGPPGTGKTEVAARALTAFLRMEEGARVLVSAQSNYALDNLALRILQRMGVIDKRHRPTGTDRVVALRVTTNAGEARVDERMKPFTLGKLTERIRDALYDHASTDSEVDDDNEWRAFLKQRWLPVVEECGPELADRLLRGAGMVFATCAAAVPQFVASDESSAMFDWVLVEEAAKAWPTELAIPLSCGLRWTLIGDHHQLPAHRRREVLRFIDDSHTDEDDDVAIHGARSAEYRRVFDLFGSLFDTDTTTGDVDDAHLERPLQVLSRQFRMNEPIKEVVSRVFYPRGEARDSGGLREGLLVTGKRYEPHGLTAPEPLAGQSLVWLDTHGLPQCADELAWANPGEVDVVASLVGQLRPKPAVGKHGFGEEPMAILTPYRRQADLLRGRTDLTKHVYTIHSFQGKEADIVVVSLVRDTQRGDGAHPWRSIGHLDQRELVNVMFSRARRLLVVVGNFGHFRDSGSPFWKDVCIGVERFGTVLPAKAVVAP</sequence>
<keyword evidence="5" id="KW-0067">ATP-binding</keyword>
<dbReference type="InterPro" id="IPR027417">
    <property type="entry name" value="P-loop_NTPase"/>
</dbReference>
<dbReference type="GO" id="GO:0043139">
    <property type="term" value="F:5'-3' DNA helicase activity"/>
    <property type="evidence" value="ECO:0007669"/>
    <property type="project" value="TreeGrafter"/>
</dbReference>
<dbReference type="Pfam" id="PF13086">
    <property type="entry name" value="AAA_11"/>
    <property type="match status" value="2"/>
</dbReference>
<evidence type="ECO:0000313" key="7">
    <source>
        <dbReference type="EMBL" id="TYC14336.1"/>
    </source>
</evidence>
<dbReference type="InterPro" id="IPR047187">
    <property type="entry name" value="SF1_C_Upf1"/>
</dbReference>
<protein>
    <recommendedName>
        <fullName evidence="6">Protein kinase domain-containing protein</fullName>
    </recommendedName>
</protein>
<gene>
    <name evidence="7" type="ORF">FXF65_15840</name>
</gene>
<accession>A0A5D0U9F2</accession>
<keyword evidence="3" id="KW-0378">Hydrolase</keyword>
<dbReference type="SMART" id="SM00220">
    <property type="entry name" value="S_TKc"/>
    <property type="match status" value="1"/>
</dbReference>
<dbReference type="Pfam" id="PF13087">
    <property type="entry name" value="AAA_12"/>
    <property type="match status" value="1"/>
</dbReference>
<dbReference type="AlphaFoldDB" id="A0A5D0U9F2"/>
<comment type="similarity">
    <text evidence="1">Belongs to the DNA2/NAM7 helicase family.</text>
</comment>
<dbReference type="GO" id="GO:0016787">
    <property type="term" value="F:hydrolase activity"/>
    <property type="evidence" value="ECO:0007669"/>
    <property type="project" value="UniProtKB-KW"/>
</dbReference>
<dbReference type="InterPro" id="IPR041677">
    <property type="entry name" value="DNA2/NAM7_AAA_11"/>
</dbReference>
<evidence type="ECO:0000259" key="6">
    <source>
        <dbReference type="PROSITE" id="PS50011"/>
    </source>
</evidence>
<dbReference type="RefSeq" id="WP_148350726.1">
    <property type="nucleotide sequence ID" value="NZ_JBHSBF010000036.1"/>
</dbReference>
<dbReference type="InterPro" id="IPR041679">
    <property type="entry name" value="DNA2/NAM7-like_C"/>
</dbReference>
<comment type="caution">
    <text evidence="7">The sequence shown here is derived from an EMBL/GenBank/DDBJ whole genome shotgun (WGS) entry which is preliminary data.</text>
</comment>
<dbReference type="InterPro" id="IPR050534">
    <property type="entry name" value="Coronavir_polyprotein_1ab"/>
</dbReference>
<evidence type="ECO:0000313" key="8">
    <source>
        <dbReference type="Proteomes" id="UP000322634"/>
    </source>
</evidence>
<dbReference type="OrthoDB" id="9757917at2"/>
<keyword evidence="8" id="KW-1185">Reference proteome</keyword>
<dbReference type="Gene3D" id="1.10.510.10">
    <property type="entry name" value="Transferase(Phosphotransferase) domain 1"/>
    <property type="match status" value="1"/>
</dbReference>
<dbReference type="Proteomes" id="UP000322634">
    <property type="component" value="Unassembled WGS sequence"/>
</dbReference>
<dbReference type="GO" id="GO:0005524">
    <property type="term" value="F:ATP binding"/>
    <property type="evidence" value="ECO:0007669"/>
    <property type="project" value="UniProtKB-KW"/>
</dbReference>